<proteinExistence type="inferred from homology"/>
<dbReference type="GO" id="GO:0016020">
    <property type="term" value="C:membrane"/>
    <property type="evidence" value="ECO:0007669"/>
    <property type="project" value="UniProtKB-SubCell"/>
</dbReference>
<dbReference type="Pfam" id="PF01594">
    <property type="entry name" value="AI-2E_transport"/>
    <property type="match status" value="1"/>
</dbReference>
<feature type="transmembrane region" description="Helical" evidence="6">
    <location>
        <begin position="260"/>
        <end position="281"/>
    </location>
</feature>
<feature type="transmembrane region" description="Helical" evidence="6">
    <location>
        <begin position="53"/>
        <end position="72"/>
    </location>
</feature>
<accession>A0A2G1QI40</accession>
<feature type="transmembrane region" description="Helical" evidence="6">
    <location>
        <begin position="163"/>
        <end position="185"/>
    </location>
</feature>
<dbReference type="PANTHER" id="PTHR21716:SF64">
    <property type="entry name" value="AI-2 TRANSPORT PROTEIN TQSA"/>
    <property type="match status" value="1"/>
</dbReference>
<evidence type="ECO:0000256" key="3">
    <source>
        <dbReference type="ARBA" id="ARBA00022692"/>
    </source>
</evidence>
<comment type="caution">
    <text evidence="7">The sequence shown here is derived from an EMBL/GenBank/DDBJ whole genome shotgun (WGS) entry which is preliminary data.</text>
</comment>
<keyword evidence="3 6" id="KW-0812">Transmembrane</keyword>
<evidence type="ECO:0000256" key="4">
    <source>
        <dbReference type="ARBA" id="ARBA00022989"/>
    </source>
</evidence>
<dbReference type="EMBL" id="PDVP01000018">
    <property type="protein sequence ID" value="PHP65149.1"/>
    <property type="molecule type" value="Genomic_DNA"/>
</dbReference>
<dbReference type="AlphaFoldDB" id="A0A2G1QI40"/>
<evidence type="ECO:0000313" key="7">
    <source>
        <dbReference type="EMBL" id="PHP65149.1"/>
    </source>
</evidence>
<dbReference type="Proteomes" id="UP000221168">
    <property type="component" value="Unassembled WGS sequence"/>
</dbReference>
<keyword evidence="5 6" id="KW-0472">Membrane</keyword>
<feature type="transmembrane region" description="Helical" evidence="6">
    <location>
        <begin position="31"/>
        <end position="47"/>
    </location>
</feature>
<evidence type="ECO:0000256" key="2">
    <source>
        <dbReference type="ARBA" id="ARBA00009773"/>
    </source>
</evidence>
<protein>
    <submittedName>
        <fullName evidence="7">AI-2E family transporter</fullName>
    </submittedName>
</protein>
<keyword evidence="4 6" id="KW-1133">Transmembrane helix</keyword>
<sequence length="379" mass="40095">MACNSCLLPGIAPQPKEPGDVIAVADSARKVAYVLLVVSLAGWLLWVGSKVLWPVFAAIISAYILTAAAESLSRVPVLSWTPRWFRNLVVAAGFAAILFMIAMIFSSTVDKLASVAPTYQQNLVGLAGRLTRWAGFEQTPTWETLRTYLTGRVSLQAIITGTLGQVTAMGGQIILIVFYAVFLLAERGQFAAKLTSVAGDAERAERAHDVIASINRSITDYLAVKTVINIILGVTSYLIMIALGIDFAAFWAILIGLMNYIPYVGSIVGVAFPVLLSLAQFGSVGQTMVAALALTAAQMTVGYVIEPRMIGQSVNLSPFVVMVSLTTWSALWGVPGAILAVPLTAILSIILAASPSTRGLSVLLSADGTAPAPPRSRSP</sequence>
<dbReference type="OrthoDB" id="9799225at2"/>
<dbReference type="PANTHER" id="PTHR21716">
    <property type="entry name" value="TRANSMEMBRANE PROTEIN"/>
    <property type="match status" value="1"/>
</dbReference>
<evidence type="ECO:0000256" key="6">
    <source>
        <dbReference type="SAM" id="Phobius"/>
    </source>
</evidence>
<feature type="transmembrane region" description="Helical" evidence="6">
    <location>
        <begin position="288"/>
        <end position="305"/>
    </location>
</feature>
<dbReference type="GO" id="GO:0055085">
    <property type="term" value="P:transmembrane transport"/>
    <property type="evidence" value="ECO:0007669"/>
    <property type="project" value="TreeGrafter"/>
</dbReference>
<feature type="transmembrane region" description="Helical" evidence="6">
    <location>
        <begin position="84"/>
        <end position="105"/>
    </location>
</feature>
<reference evidence="7 8" key="1">
    <citation type="submission" date="2017-10" db="EMBL/GenBank/DDBJ databases">
        <title>Sedimentibacterium mangrovi gen. nov., sp. nov., a novel member of family Phyllobacteriacea isolated from mangrove sediment.</title>
        <authorList>
            <person name="Liao H."/>
            <person name="Tian Y."/>
        </authorList>
    </citation>
    <scope>NUCLEOTIDE SEQUENCE [LARGE SCALE GENOMIC DNA]</scope>
    <source>
        <strain evidence="7 8">X9-2-2</strain>
    </source>
</reference>
<evidence type="ECO:0000256" key="5">
    <source>
        <dbReference type="ARBA" id="ARBA00023136"/>
    </source>
</evidence>
<feature type="transmembrane region" description="Helical" evidence="6">
    <location>
        <begin position="325"/>
        <end position="353"/>
    </location>
</feature>
<evidence type="ECO:0000313" key="8">
    <source>
        <dbReference type="Proteomes" id="UP000221168"/>
    </source>
</evidence>
<keyword evidence="8" id="KW-1185">Reference proteome</keyword>
<gene>
    <name evidence="7" type="ORF">CSC94_20750</name>
</gene>
<feature type="transmembrane region" description="Helical" evidence="6">
    <location>
        <begin position="226"/>
        <end position="254"/>
    </location>
</feature>
<organism evidence="7 8">
    <name type="scientific">Zhengella mangrovi</name>
    <dbReference type="NCBI Taxonomy" id="1982044"/>
    <lineage>
        <taxon>Bacteria</taxon>
        <taxon>Pseudomonadati</taxon>
        <taxon>Pseudomonadota</taxon>
        <taxon>Alphaproteobacteria</taxon>
        <taxon>Hyphomicrobiales</taxon>
        <taxon>Notoacmeibacteraceae</taxon>
        <taxon>Zhengella</taxon>
    </lineage>
</organism>
<name>A0A2G1QI40_9HYPH</name>
<evidence type="ECO:0000256" key="1">
    <source>
        <dbReference type="ARBA" id="ARBA00004141"/>
    </source>
</evidence>
<dbReference type="InterPro" id="IPR002549">
    <property type="entry name" value="AI-2E-like"/>
</dbReference>
<comment type="subcellular location">
    <subcellularLocation>
        <location evidence="1">Membrane</location>
        <topology evidence="1">Multi-pass membrane protein</topology>
    </subcellularLocation>
</comment>
<comment type="similarity">
    <text evidence="2">Belongs to the autoinducer-2 exporter (AI-2E) (TC 2.A.86) family.</text>
</comment>